<reference evidence="1 2" key="1">
    <citation type="submission" date="2017-03" db="EMBL/GenBank/DDBJ databases">
        <title>Genome of strain Rhizobium sp. CNPSo 668.</title>
        <authorList>
            <person name="Ribeiro R."/>
        </authorList>
    </citation>
    <scope>NUCLEOTIDE SEQUENCE [LARGE SCALE GENOMIC DNA]</scope>
    <source>
        <strain evidence="1 2">CNPSo 668</strain>
    </source>
</reference>
<gene>
    <name evidence="1" type="ORF">B5E41_23375</name>
</gene>
<name>A0A246DPN6_9HYPH</name>
<dbReference type="EMBL" id="MXPU01000018">
    <property type="protein sequence ID" value="OWO92193.1"/>
    <property type="molecule type" value="Genomic_DNA"/>
</dbReference>
<dbReference type="AlphaFoldDB" id="A0A246DPN6"/>
<comment type="caution">
    <text evidence="1">The sequence shown here is derived from an EMBL/GenBank/DDBJ whole genome shotgun (WGS) entry which is preliminary data.</text>
</comment>
<organism evidence="1 2">
    <name type="scientific">Rhizobium esperanzae</name>
    <dbReference type="NCBI Taxonomy" id="1967781"/>
    <lineage>
        <taxon>Bacteria</taxon>
        <taxon>Pseudomonadati</taxon>
        <taxon>Pseudomonadota</taxon>
        <taxon>Alphaproteobacteria</taxon>
        <taxon>Hyphomicrobiales</taxon>
        <taxon>Rhizobiaceae</taxon>
        <taxon>Rhizobium/Agrobacterium group</taxon>
        <taxon>Rhizobium</taxon>
    </lineage>
</organism>
<evidence type="ECO:0000313" key="1">
    <source>
        <dbReference type="EMBL" id="OWO92193.1"/>
    </source>
</evidence>
<accession>A0A246DPN6</accession>
<sequence>MRIIDKSFKRLAFPTHPTRELCLDRLAPASNTDARITLKLTRLAAAYCAPACYPLIYGQALFVMPWQA</sequence>
<evidence type="ECO:0000313" key="2">
    <source>
        <dbReference type="Proteomes" id="UP000197269"/>
    </source>
</evidence>
<proteinExistence type="predicted"/>
<dbReference type="Proteomes" id="UP000197269">
    <property type="component" value="Unassembled WGS sequence"/>
</dbReference>
<protein>
    <submittedName>
        <fullName evidence="1">Uncharacterized protein</fullName>
    </submittedName>
</protein>